<reference evidence="1" key="1">
    <citation type="submission" date="2022-07" db="EMBL/GenBank/DDBJ databases">
        <title>Phylogenomic reconstructions and comparative analyses of Kickxellomycotina fungi.</title>
        <authorList>
            <person name="Reynolds N.K."/>
            <person name="Stajich J.E."/>
            <person name="Barry K."/>
            <person name="Grigoriev I.V."/>
            <person name="Crous P."/>
            <person name="Smith M.E."/>
        </authorList>
    </citation>
    <scope>NUCLEOTIDE SEQUENCE</scope>
    <source>
        <strain evidence="1">CBS 109366</strain>
    </source>
</reference>
<proteinExistence type="predicted"/>
<dbReference type="Proteomes" id="UP001140234">
    <property type="component" value="Unassembled WGS sequence"/>
</dbReference>
<sequence>MASPPPAKQSPPLPPPQQRPLPAHPLQWSVDDVGRWALAHPHVAPVAMVLREHAVDGHVLVNYVSNSVLAEELGISAFGTRIRVLEAVEALRWSLGITTGPRRPPAPRSSAERSQSSPRSASSSPETDRGQSSREGSPGDDSDGEDSDGAPLHRSKRSASRIADAEKKRQKRADLKKNPVLYAEYLQKERERNARRRARLRAERGRSDSSGAANDARPLDHAPGASSPNDYTHATAAAAYAPFAAAADPPAKPAVLIGHPLQPPPHNLRRGPAAPAARAPAPERRDAPPAHAA</sequence>
<dbReference type="EMBL" id="JANBUJ010001016">
    <property type="protein sequence ID" value="KAJ2769092.1"/>
    <property type="molecule type" value="Genomic_DNA"/>
</dbReference>
<accession>A0ACC1JXB5</accession>
<protein>
    <submittedName>
        <fullName evidence="1">Uncharacterized protein</fullName>
    </submittedName>
</protein>
<gene>
    <name evidence="1" type="ORF">IWQ57_003255</name>
</gene>
<organism evidence="1 2">
    <name type="scientific">Coemansia nantahalensis</name>
    <dbReference type="NCBI Taxonomy" id="2789366"/>
    <lineage>
        <taxon>Eukaryota</taxon>
        <taxon>Fungi</taxon>
        <taxon>Fungi incertae sedis</taxon>
        <taxon>Zoopagomycota</taxon>
        <taxon>Kickxellomycotina</taxon>
        <taxon>Kickxellomycetes</taxon>
        <taxon>Kickxellales</taxon>
        <taxon>Kickxellaceae</taxon>
        <taxon>Coemansia</taxon>
    </lineage>
</organism>
<name>A0ACC1JXB5_9FUNG</name>
<comment type="caution">
    <text evidence="1">The sequence shown here is derived from an EMBL/GenBank/DDBJ whole genome shotgun (WGS) entry which is preliminary data.</text>
</comment>
<keyword evidence="2" id="KW-1185">Reference proteome</keyword>
<evidence type="ECO:0000313" key="1">
    <source>
        <dbReference type="EMBL" id="KAJ2769092.1"/>
    </source>
</evidence>
<evidence type="ECO:0000313" key="2">
    <source>
        <dbReference type="Proteomes" id="UP001140234"/>
    </source>
</evidence>